<sequence length="255" mass="26587">MSSGGNGYFDLPSDLQHSYAGLIEVHLTESLIPVGIGLAVSLPLAALCVRFRWLYPPLLWVSTILYAIPSIAFFVFLIDYTGASQTTVIIPLTVYTFVILLPAIVDGVRSVPPETLAASEAMGFNSFQRFYLVQLPNAVPAIFAGLRVATVSSISLVSIGSIIGNQGGLGNLLGDALAYHRYNLAVTSVVSIAVLGIALDVLLIGLRTLLTPWMPRGRGAARKAAIAAAVEPTDSAAPGGPGSGAKPAELEGAGR</sequence>
<dbReference type="PROSITE" id="PS50928">
    <property type="entry name" value="ABC_TM1"/>
    <property type="match status" value="1"/>
</dbReference>
<dbReference type="AlphaFoldDB" id="A0A1H5VML8"/>
<evidence type="ECO:0000313" key="10">
    <source>
        <dbReference type="Proteomes" id="UP000236754"/>
    </source>
</evidence>
<feature type="transmembrane region" description="Helical" evidence="6">
    <location>
        <begin position="84"/>
        <end position="105"/>
    </location>
</feature>
<evidence type="ECO:0000313" key="9">
    <source>
        <dbReference type="EMBL" id="SEF88539.1"/>
    </source>
</evidence>
<dbReference type="InterPro" id="IPR051204">
    <property type="entry name" value="ABC_transp_perm/SBD"/>
</dbReference>
<evidence type="ECO:0000256" key="4">
    <source>
        <dbReference type="ARBA" id="ARBA00022989"/>
    </source>
</evidence>
<evidence type="ECO:0000256" key="7">
    <source>
        <dbReference type="SAM" id="MobiDB-lite"/>
    </source>
</evidence>
<dbReference type="GO" id="GO:0055085">
    <property type="term" value="P:transmembrane transport"/>
    <property type="evidence" value="ECO:0007669"/>
    <property type="project" value="InterPro"/>
</dbReference>
<comment type="subcellular location">
    <subcellularLocation>
        <location evidence="6">Cell membrane</location>
        <topology evidence="6">Multi-pass membrane protein</topology>
    </subcellularLocation>
    <subcellularLocation>
        <location evidence="1">Membrane</location>
        <topology evidence="1">Multi-pass membrane protein</topology>
    </subcellularLocation>
</comment>
<name>A0A1H5VML8_9ACTN</name>
<comment type="similarity">
    <text evidence="6">Belongs to the binding-protein-dependent transport system permease family.</text>
</comment>
<keyword evidence="5 6" id="KW-0472">Membrane</keyword>
<feature type="domain" description="ABC transmembrane type-1" evidence="8">
    <location>
        <begin position="23"/>
        <end position="203"/>
    </location>
</feature>
<dbReference type="InterPro" id="IPR000515">
    <property type="entry name" value="MetI-like"/>
</dbReference>
<feature type="transmembrane region" description="Helical" evidence="6">
    <location>
        <begin position="184"/>
        <end position="206"/>
    </location>
</feature>
<evidence type="ECO:0000259" key="8">
    <source>
        <dbReference type="PROSITE" id="PS50928"/>
    </source>
</evidence>
<feature type="transmembrane region" description="Helical" evidence="6">
    <location>
        <begin position="31"/>
        <end position="51"/>
    </location>
</feature>
<keyword evidence="2 6" id="KW-0813">Transport</keyword>
<keyword evidence="10" id="KW-1185">Reference proteome</keyword>
<dbReference type="RefSeq" id="WP_103884502.1">
    <property type="nucleotide sequence ID" value="NZ_FNVU01000002.1"/>
</dbReference>
<dbReference type="PANTHER" id="PTHR30177:SF4">
    <property type="entry name" value="OSMOPROTECTANT IMPORT PERMEASE PROTEIN OSMW"/>
    <property type="match status" value="1"/>
</dbReference>
<dbReference type="EMBL" id="FNVU01000002">
    <property type="protein sequence ID" value="SEF88539.1"/>
    <property type="molecule type" value="Genomic_DNA"/>
</dbReference>
<proteinExistence type="inferred from homology"/>
<dbReference type="SUPFAM" id="SSF161098">
    <property type="entry name" value="MetI-like"/>
    <property type="match status" value="1"/>
</dbReference>
<dbReference type="GO" id="GO:0005886">
    <property type="term" value="C:plasma membrane"/>
    <property type="evidence" value="ECO:0007669"/>
    <property type="project" value="UniProtKB-SubCell"/>
</dbReference>
<organism evidence="9 10">
    <name type="scientific">Actinacidiphila yanglinensis</name>
    <dbReference type="NCBI Taxonomy" id="310779"/>
    <lineage>
        <taxon>Bacteria</taxon>
        <taxon>Bacillati</taxon>
        <taxon>Actinomycetota</taxon>
        <taxon>Actinomycetes</taxon>
        <taxon>Kitasatosporales</taxon>
        <taxon>Streptomycetaceae</taxon>
        <taxon>Actinacidiphila</taxon>
    </lineage>
</organism>
<keyword evidence="3 6" id="KW-0812">Transmembrane</keyword>
<feature type="region of interest" description="Disordered" evidence="7">
    <location>
        <begin position="232"/>
        <end position="255"/>
    </location>
</feature>
<dbReference type="OrthoDB" id="3233284at2"/>
<dbReference type="InterPro" id="IPR035906">
    <property type="entry name" value="MetI-like_sf"/>
</dbReference>
<accession>A0A1H5VML8</accession>
<evidence type="ECO:0000256" key="5">
    <source>
        <dbReference type="ARBA" id="ARBA00023136"/>
    </source>
</evidence>
<evidence type="ECO:0000256" key="3">
    <source>
        <dbReference type="ARBA" id="ARBA00022692"/>
    </source>
</evidence>
<dbReference type="GO" id="GO:0031460">
    <property type="term" value="P:glycine betaine transport"/>
    <property type="evidence" value="ECO:0007669"/>
    <property type="project" value="TreeGrafter"/>
</dbReference>
<reference evidence="9 10" key="1">
    <citation type="submission" date="2016-10" db="EMBL/GenBank/DDBJ databases">
        <authorList>
            <person name="de Groot N.N."/>
        </authorList>
    </citation>
    <scope>NUCLEOTIDE SEQUENCE [LARGE SCALE GENOMIC DNA]</scope>
    <source>
        <strain evidence="9 10">CGMCC 4.2023</strain>
    </source>
</reference>
<dbReference type="Pfam" id="PF00528">
    <property type="entry name" value="BPD_transp_1"/>
    <property type="match status" value="1"/>
</dbReference>
<gene>
    <name evidence="9" type="ORF">SAMN05216223_102361</name>
</gene>
<evidence type="ECO:0000256" key="1">
    <source>
        <dbReference type="ARBA" id="ARBA00004141"/>
    </source>
</evidence>
<feature type="transmembrane region" description="Helical" evidence="6">
    <location>
        <begin position="138"/>
        <end position="164"/>
    </location>
</feature>
<protein>
    <submittedName>
        <fullName evidence="9">Osmoprotectant transport system permease protein</fullName>
    </submittedName>
</protein>
<keyword evidence="4 6" id="KW-1133">Transmembrane helix</keyword>
<dbReference type="PANTHER" id="PTHR30177">
    <property type="entry name" value="GLYCINE BETAINE/L-PROLINE TRANSPORT SYSTEM PERMEASE PROTEIN PROW"/>
    <property type="match status" value="1"/>
</dbReference>
<feature type="transmembrane region" description="Helical" evidence="6">
    <location>
        <begin position="58"/>
        <end position="78"/>
    </location>
</feature>
<dbReference type="CDD" id="cd06261">
    <property type="entry name" value="TM_PBP2"/>
    <property type="match status" value="1"/>
</dbReference>
<dbReference type="Proteomes" id="UP000236754">
    <property type="component" value="Unassembled WGS sequence"/>
</dbReference>
<evidence type="ECO:0000256" key="2">
    <source>
        <dbReference type="ARBA" id="ARBA00022448"/>
    </source>
</evidence>
<dbReference type="Gene3D" id="1.10.3720.10">
    <property type="entry name" value="MetI-like"/>
    <property type="match status" value="1"/>
</dbReference>
<evidence type="ECO:0000256" key="6">
    <source>
        <dbReference type="RuleBase" id="RU363032"/>
    </source>
</evidence>